<dbReference type="OrthoDB" id="8478659at2"/>
<dbReference type="Proteomes" id="UP000218151">
    <property type="component" value="Unassembled WGS sequence"/>
</dbReference>
<dbReference type="AlphaFoldDB" id="A0A2A2SCB4"/>
<accession>A0A2A2SCB4</accession>
<gene>
    <name evidence="1" type="ORF">CKY28_12190</name>
</gene>
<evidence type="ECO:0000313" key="2">
    <source>
        <dbReference type="Proteomes" id="UP000218151"/>
    </source>
</evidence>
<protein>
    <submittedName>
        <fullName evidence="1">Uncharacterized protein</fullName>
    </submittedName>
</protein>
<proteinExistence type="predicted"/>
<name>A0A2A2SCB4_9SPHN</name>
<dbReference type="EMBL" id="NSLI01000004">
    <property type="protein sequence ID" value="PAX06835.1"/>
    <property type="molecule type" value="Genomic_DNA"/>
</dbReference>
<comment type="caution">
    <text evidence="1">The sequence shown here is derived from an EMBL/GenBank/DDBJ whole genome shotgun (WGS) entry which is preliminary data.</text>
</comment>
<dbReference type="RefSeq" id="WP_095998660.1">
    <property type="nucleotide sequence ID" value="NZ_NSLI01000004.1"/>
</dbReference>
<organism evidence="1 2">
    <name type="scientific">Sphingomonas lenta</name>
    <dbReference type="NCBI Taxonomy" id="1141887"/>
    <lineage>
        <taxon>Bacteria</taxon>
        <taxon>Pseudomonadati</taxon>
        <taxon>Pseudomonadota</taxon>
        <taxon>Alphaproteobacteria</taxon>
        <taxon>Sphingomonadales</taxon>
        <taxon>Sphingomonadaceae</taxon>
        <taxon>Sphingomonas</taxon>
    </lineage>
</organism>
<sequence>MLRWLTTAALLAAAGGAAKQGELVIAPDGMRPSSIAGVPARLRVDPAAPGMPVLNPALAARAGLKPGPFAASYAVGPVTIAGRTAVARIDLGAGPIKRRVTWTARTYSDTADAVVGPGGLPDPVIRFQLRAPRPGERVVALPIAKAGGLFGGWGLTFAALTVDGEPMRVRFDPRRPTTATAGAGVALARAQGGALEGSPTTTDIAWGVQRPVRTLRLERPLIVGPIRLDRLLVRVSDYGGTSSIADAAAPPPDPDEVVVTAKGKRDRSRDVLTIGRDQLDRCSSLTFDKRARQVRLSCA</sequence>
<evidence type="ECO:0000313" key="1">
    <source>
        <dbReference type="EMBL" id="PAX06835.1"/>
    </source>
</evidence>
<reference evidence="2" key="1">
    <citation type="submission" date="2017-09" db="EMBL/GenBank/DDBJ databases">
        <authorList>
            <person name="Feng G."/>
            <person name="Zhu H."/>
        </authorList>
    </citation>
    <scope>NUCLEOTIDE SEQUENCE [LARGE SCALE GENOMIC DNA]</scope>
    <source>
        <strain evidence="2">1PNM-20</strain>
    </source>
</reference>
<keyword evidence="2" id="KW-1185">Reference proteome</keyword>